<dbReference type="AlphaFoldDB" id="A0A2T8IEK6"/>
<feature type="compositionally biased region" description="Basic and acidic residues" evidence="1">
    <location>
        <begin position="38"/>
        <end position="48"/>
    </location>
</feature>
<evidence type="ECO:0000313" key="2">
    <source>
        <dbReference type="EMBL" id="PVH36103.1"/>
    </source>
</evidence>
<organism evidence="2">
    <name type="scientific">Panicum hallii</name>
    <dbReference type="NCBI Taxonomy" id="206008"/>
    <lineage>
        <taxon>Eukaryota</taxon>
        <taxon>Viridiplantae</taxon>
        <taxon>Streptophyta</taxon>
        <taxon>Embryophyta</taxon>
        <taxon>Tracheophyta</taxon>
        <taxon>Spermatophyta</taxon>
        <taxon>Magnoliopsida</taxon>
        <taxon>Liliopsida</taxon>
        <taxon>Poales</taxon>
        <taxon>Poaceae</taxon>
        <taxon>PACMAD clade</taxon>
        <taxon>Panicoideae</taxon>
        <taxon>Panicodae</taxon>
        <taxon>Paniceae</taxon>
        <taxon>Panicinae</taxon>
        <taxon>Panicum</taxon>
        <taxon>Panicum sect. Panicum</taxon>
    </lineage>
</organism>
<dbReference type="EMBL" id="CM008052">
    <property type="protein sequence ID" value="PVH36103.1"/>
    <property type="molecule type" value="Genomic_DNA"/>
</dbReference>
<feature type="compositionally biased region" description="Polar residues" evidence="1">
    <location>
        <begin position="24"/>
        <end position="37"/>
    </location>
</feature>
<feature type="region of interest" description="Disordered" evidence="1">
    <location>
        <begin position="24"/>
        <end position="49"/>
    </location>
</feature>
<gene>
    <name evidence="2" type="ORF">PAHAL_7G351500</name>
</gene>
<dbReference type="Gramene" id="PVH36103">
    <property type="protein sequence ID" value="PVH36103"/>
    <property type="gene ID" value="PAHAL_7G351500"/>
</dbReference>
<evidence type="ECO:0000256" key="1">
    <source>
        <dbReference type="SAM" id="MobiDB-lite"/>
    </source>
</evidence>
<name>A0A2T8IEK6_9POAL</name>
<sequence>MDPNSSYRLAVRVGAYVKISAQLQEGQGREGTNQPQKENLKGEPHDAQDADSLDIWQKHAINMYMILMPHHLLLQC</sequence>
<protein>
    <submittedName>
        <fullName evidence="2">Uncharacterized protein</fullName>
    </submittedName>
</protein>
<reference evidence="2" key="1">
    <citation type="submission" date="2018-04" db="EMBL/GenBank/DDBJ databases">
        <title>WGS assembly of Panicum hallii.</title>
        <authorList>
            <person name="Lovell J."/>
            <person name="Jenkins J."/>
            <person name="Lowry D."/>
            <person name="Mamidi S."/>
            <person name="Sreedasyam A."/>
            <person name="Weng X."/>
            <person name="Barry K."/>
            <person name="Bonette J."/>
            <person name="Campitelli B."/>
            <person name="Daum C."/>
            <person name="Gordon S."/>
            <person name="Gould B."/>
            <person name="Lipzen A."/>
            <person name="Macqueen A."/>
            <person name="Palacio-Mejia J."/>
            <person name="Plott C."/>
            <person name="Shakirov E."/>
            <person name="Shu S."/>
            <person name="Yoshinaga Y."/>
            <person name="Zane M."/>
            <person name="Rokhsar D."/>
            <person name="Grimwood J."/>
            <person name="Schmutz J."/>
            <person name="Juenger T."/>
        </authorList>
    </citation>
    <scope>NUCLEOTIDE SEQUENCE [LARGE SCALE GENOMIC DNA]</scope>
    <source>
        <strain evidence="2">FIL2</strain>
    </source>
</reference>
<proteinExistence type="predicted"/>
<dbReference type="Proteomes" id="UP000243499">
    <property type="component" value="Chromosome 7"/>
</dbReference>
<accession>A0A2T8IEK6</accession>